<keyword evidence="4" id="KW-0560">Oxidoreductase</keyword>
<dbReference type="InterPro" id="IPR029058">
    <property type="entry name" value="AB_hydrolase_fold"/>
</dbReference>
<keyword evidence="5" id="KW-1185">Reference proteome</keyword>
<dbReference type="SMART" id="SM00824">
    <property type="entry name" value="PKS_TE"/>
    <property type="match status" value="1"/>
</dbReference>
<dbReference type="InterPro" id="IPR001031">
    <property type="entry name" value="Thioesterase"/>
</dbReference>
<feature type="domain" description="Thioesterase TesA-like" evidence="3">
    <location>
        <begin position="2"/>
        <end position="180"/>
    </location>
</feature>
<proteinExistence type="inferred from homology"/>
<keyword evidence="2" id="KW-0378">Hydrolase</keyword>
<sequence>MSFMSLRDLFPDHWRLLALELPGRGAASAAPVAATMAEAVSSLLPAVTGHLTGPYALFGHSMGGLVAYELTRELARLGLPPVLLGVSASPAPHMRQVRDRYRDLRTEEQLAGFLHDLGGTPPEVFDEPDLLEYLTRILRADLSLLQNYTADPSGVLDVPLAVYYGESDPMAGRDLVSPWADYSSAGTGFRSWPGGHFYLFDRPEDFAGRWERDVRAAAERAARHRPTLQGAPWA</sequence>
<accession>A0ABX7TWU8</accession>
<organism evidence="4 5">
    <name type="scientific">Streptomyces cyanogenus</name>
    <dbReference type="NCBI Taxonomy" id="80860"/>
    <lineage>
        <taxon>Bacteria</taxon>
        <taxon>Bacillati</taxon>
        <taxon>Actinomycetota</taxon>
        <taxon>Actinomycetes</taxon>
        <taxon>Kitasatosporales</taxon>
        <taxon>Streptomycetaceae</taxon>
        <taxon>Streptomyces</taxon>
    </lineage>
</organism>
<gene>
    <name evidence="4" type="primary">lgrE2</name>
    <name evidence="4" type="ORF">S1361_20310</name>
</gene>
<evidence type="ECO:0000313" key="4">
    <source>
        <dbReference type="EMBL" id="QTD99690.1"/>
    </source>
</evidence>
<dbReference type="InterPro" id="IPR012223">
    <property type="entry name" value="TEII"/>
</dbReference>
<dbReference type="InterPro" id="IPR020802">
    <property type="entry name" value="TesA-like"/>
</dbReference>
<dbReference type="PANTHER" id="PTHR11487">
    <property type="entry name" value="THIOESTERASE"/>
    <property type="match status" value="1"/>
</dbReference>
<evidence type="ECO:0000256" key="2">
    <source>
        <dbReference type="ARBA" id="ARBA00022801"/>
    </source>
</evidence>
<dbReference type="GO" id="GO:0016491">
    <property type="term" value="F:oxidoreductase activity"/>
    <property type="evidence" value="ECO:0007669"/>
    <property type="project" value="UniProtKB-KW"/>
</dbReference>
<protein>
    <submittedName>
        <fullName evidence="4">Linear gramicidin dehydrogenase LgrE</fullName>
        <ecNumber evidence="4">1.1.-.-</ecNumber>
    </submittedName>
</protein>
<dbReference type="EC" id="1.1.-.-" evidence="4"/>
<dbReference type="PANTHER" id="PTHR11487:SF0">
    <property type="entry name" value="S-ACYL FATTY ACID SYNTHASE THIOESTERASE, MEDIUM CHAIN"/>
    <property type="match status" value="1"/>
</dbReference>
<name>A0ABX7TWU8_STRCY</name>
<evidence type="ECO:0000313" key="5">
    <source>
        <dbReference type="Proteomes" id="UP000663908"/>
    </source>
</evidence>
<dbReference type="Pfam" id="PF00975">
    <property type="entry name" value="Thioesterase"/>
    <property type="match status" value="1"/>
</dbReference>
<dbReference type="EMBL" id="CP071839">
    <property type="protein sequence ID" value="QTD99690.1"/>
    <property type="molecule type" value="Genomic_DNA"/>
</dbReference>
<dbReference type="Proteomes" id="UP000663908">
    <property type="component" value="Chromosome"/>
</dbReference>
<reference evidence="4 5" key="1">
    <citation type="submission" date="2021-03" db="EMBL/GenBank/DDBJ databases">
        <title>Complete genome sequence of Streptomyces cyanogenus S136, producer of anticancer angucycline landomycin A.</title>
        <authorList>
            <person name="Hrab P."/>
            <person name="Ruckert C."/>
            <person name="Busche T."/>
            <person name="Ostash I."/>
            <person name="Kalinowski J."/>
            <person name="Fedorenko V."/>
            <person name="Yushchuk O."/>
            <person name="Ostash B."/>
        </authorList>
    </citation>
    <scope>NUCLEOTIDE SEQUENCE [LARGE SCALE GENOMIC DNA]</scope>
    <source>
        <strain evidence="4 5">S136</strain>
    </source>
</reference>
<dbReference type="Gene3D" id="3.40.50.1820">
    <property type="entry name" value="alpha/beta hydrolase"/>
    <property type="match status" value="1"/>
</dbReference>
<dbReference type="SUPFAM" id="SSF53474">
    <property type="entry name" value="alpha/beta-Hydrolases"/>
    <property type="match status" value="1"/>
</dbReference>
<evidence type="ECO:0000259" key="3">
    <source>
        <dbReference type="SMART" id="SM00824"/>
    </source>
</evidence>
<evidence type="ECO:0000256" key="1">
    <source>
        <dbReference type="ARBA" id="ARBA00007169"/>
    </source>
</evidence>
<comment type="similarity">
    <text evidence="1">Belongs to the thioesterase family.</text>
</comment>